<feature type="region of interest" description="Disordered" evidence="1">
    <location>
        <begin position="327"/>
        <end position="381"/>
    </location>
</feature>
<feature type="transmembrane region" description="Helical" evidence="2">
    <location>
        <begin position="187"/>
        <end position="208"/>
    </location>
</feature>
<dbReference type="Proteomes" id="UP000624244">
    <property type="component" value="Unassembled WGS sequence"/>
</dbReference>
<dbReference type="OMA" id="ELNAYIF"/>
<evidence type="ECO:0000256" key="1">
    <source>
        <dbReference type="SAM" id="MobiDB-lite"/>
    </source>
</evidence>
<feature type="domain" description="DUF7703" evidence="3">
    <location>
        <begin position="10"/>
        <end position="246"/>
    </location>
</feature>
<proteinExistence type="predicted"/>
<dbReference type="EMBL" id="WNKQ01000011">
    <property type="protein sequence ID" value="KAF5848441.1"/>
    <property type="molecule type" value="Genomic_DNA"/>
</dbReference>
<feature type="transmembrane region" description="Helical" evidence="2">
    <location>
        <begin position="105"/>
        <end position="129"/>
    </location>
</feature>
<evidence type="ECO:0000313" key="4">
    <source>
        <dbReference type="EMBL" id="KAF5848441.1"/>
    </source>
</evidence>
<feature type="transmembrane region" description="Helical" evidence="2">
    <location>
        <begin position="40"/>
        <end position="61"/>
    </location>
</feature>
<dbReference type="AlphaFoldDB" id="A0A8H5ZDT9"/>
<dbReference type="PANTHER" id="PTHR37013:SF3">
    <property type="entry name" value="INTEGRAL MEMBRANE PROTEIN (AFU_ORTHOLOGUE AFUA_1G05950)"/>
    <property type="match status" value="1"/>
</dbReference>
<feature type="compositionally biased region" description="Basic and acidic residues" evidence="1">
    <location>
        <begin position="370"/>
        <end position="381"/>
    </location>
</feature>
<keyword evidence="2" id="KW-1133">Transmembrane helix</keyword>
<name>A0A8H5ZDT9_COCSA</name>
<accession>A0A8H5ZDT9</accession>
<keyword evidence="2" id="KW-0812">Transmembrane</keyword>
<evidence type="ECO:0000259" key="3">
    <source>
        <dbReference type="Pfam" id="PF24802"/>
    </source>
</evidence>
<gene>
    <name evidence="4" type="ORF">GGP41_005867</name>
</gene>
<evidence type="ECO:0000256" key="2">
    <source>
        <dbReference type="SAM" id="Phobius"/>
    </source>
</evidence>
<feature type="compositionally biased region" description="Polar residues" evidence="1">
    <location>
        <begin position="327"/>
        <end position="339"/>
    </location>
</feature>
<comment type="caution">
    <text evidence="4">The sequence shown here is derived from an EMBL/GenBank/DDBJ whole genome shotgun (WGS) entry which is preliminary data.</text>
</comment>
<protein>
    <recommendedName>
        <fullName evidence="3">DUF7703 domain-containing protein</fullName>
    </recommendedName>
</protein>
<dbReference type="InterPro" id="IPR056120">
    <property type="entry name" value="DUF7703"/>
</dbReference>
<evidence type="ECO:0000313" key="5">
    <source>
        <dbReference type="Proteomes" id="UP000624244"/>
    </source>
</evidence>
<reference evidence="4" key="1">
    <citation type="submission" date="2019-11" db="EMBL/GenBank/DDBJ databases">
        <title>Bipolaris sorokiniana Genome sequencing.</title>
        <authorList>
            <person name="Wang H."/>
        </authorList>
    </citation>
    <scope>NUCLEOTIDE SEQUENCE</scope>
</reference>
<keyword evidence="2" id="KW-0472">Membrane</keyword>
<feature type="transmembrane region" description="Helical" evidence="2">
    <location>
        <begin position="12"/>
        <end position="33"/>
    </location>
</feature>
<dbReference type="PANTHER" id="PTHR37013">
    <property type="entry name" value="INTEGRAL MEMBRANE PROTEIN (AFU_ORTHOLOGUE AFUA_1G05950)-RELATED"/>
    <property type="match status" value="1"/>
</dbReference>
<feature type="transmembrane region" description="Helical" evidence="2">
    <location>
        <begin position="149"/>
        <end position="167"/>
    </location>
</feature>
<sequence>MAIVLSTMKVIAAVFLSLALYNFLELNVYILTLFKRRSGLYFWSFTVATYGILFNSVGYMLMHLVDIKMKNVYATLILIGWCCMITGQSVVLYSRLHIVMHNLRWLKYVLTMIIVNAIWLHIPVIVIVYGTNSANPKPWIPVYNVYERIQLSVFIAQELIISGLYLFETTKLLRLERTIGNVGTRKLLYHLISVNALVILLDFSILALEFANLFEIQTSWKPLVYSVKLKLEFSILTRLVNLTRKARSGNGASSYGNNAYGNNAYANRGEEAGGVPLGTVRAKSHMQRSMVGTGKDETDAWEVHVSTGKGNNKAMPAQVVKTTEFTVHSHSRQASTESLVESGKKGFVHTTSTESHEIERDSASSVLSDPHYRRQNEGQQW</sequence>
<dbReference type="Pfam" id="PF24802">
    <property type="entry name" value="DUF7703"/>
    <property type="match status" value="1"/>
</dbReference>
<organism evidence="4 5">
    <name type="scientific">Cochliobolus sativus</name>
    <name type="common">Common root rot and spot blotch fungus</name>
    <name type="synonym">Bipolaris sorokiniana</name>
    <dbReference type="NCBI Taxonomy" id="45130"/>
    <lineage>
        <taxon>Eukaryota</taxon>
        <taxon>Fungi</taxon>
        <taxon>Dikarya</taxon>
        <taxon>Ascomycota</taxon>
        <taxon>Pezizomycotina</taxon>
        <taxon>Dothideomycetes</taxon>
        <taxon>Pleosporomycetidae</taxon>
        <taxon>Pleosporales</taxon>
        <taxon>Pleosporineae</taxon>
        <taxon>Pleosporaceae</taxon>
        <taxon>Bipolaris</taxon>
    </lineage>
</organism>
<feature type="transmembrane region" description="Helical" evidence="2">
    <location>
        <begin position="73"/>
        <end position="93"/>
    </location>
</feature>